<evidence type="ECO:0000313" key="3">
    <source>
        <dbReference type="Proteomes" id="UP001168363"/>
    </source>
</evidence>
<evidence type="ECO:0000256" key="1">
    <source>
        <dbReference type="SAM" id="MobiDB-lite"/>
    </source>
</evidence>
<proteinExistence type="predicted"/>
<evidence type="ECO:0008006" key="4">
    <source>
        <dbReference type="Google" id="ProtNLM"/>
    </source>
</evidence>
<gene>
    <name evidence="2" type="ORF">QWJ41_11060</name>
</gene>
<organism evidence="2 3">
    <name type="scientific">Nocardioides cremeus</name>
    <dbReference type="NCBI Taxonomy" id="3058044"/>
    <lineage>
        <taxon>Bacteria</taxon>
        <taxon>Bacillati</taxon>
        <taxon>Actinomycetota</taxon>
        <taxon>Actinomycetes</taxon>
        <taxon>Propionibacteriales</taxon>
        <taxon>Nocardioidaceae</taxon>
        <taxon>Nocardioides</taxon>
    </lineage>
</organism>
<protein>
    <recommendedName>
        <fullName evidence="4">Dioxygenase</fullName>
    </recommendedName>
</protein>
<dbReference type="Proteomes" id="UP001168363">
    <property type="component" value="Unassembled WGS sequence"/>
</dbReference>
<reference evidence="2" key="1">
    <citation type="submission" date="2023-06" db="EMBL/GenBank/DDBJ databases">
        <title>Genome sequence of Nocardioides sp. SOB44.</title>
        <authorList>
            <person name="Zhang G."/>
        </authorList>
    </citation>
    <scope>NUCLEOTIDE SEQUENCE</scope>
    <source>
        <strain evidence="2">SOB44</strain>
    </source>
</reference>
<keyword evidence="3" id="KW-1185">Reference proteome</keyword>
<feature type="region of interest" description="Disordered" evidence="1">
    <location>
        <begin position="51"/>
        <end position="82"/>
    </location>
</feature>
<dbReference type="EMBL" id="JAULSC010000009">
    <property type="protein sequence ID" value="MDO3396261.1"/>
    <property type="molecule type" value="Genomic_DNA"/>
</dbReference>
<dbReference type="RefSeq" id="WP_302708186.1">
    <property type="nucleotide sequence ID" value="NZ_JAULSC010000009.1"/>
</dbReference>
<sequence>MPTLPGIIDVSDPRDVELADIVAAIPGLVEGLAANRTDMLRCPELAGGTVGFPEFEGQPGRDEDEGNPLTAGDPGQGPRSLPERVVFRSPDETFNRRYEFAVRRGDVYYKSRSEVTGIREPWARLAVPDCFAGKVVGVSVDDDELVAVDEDRWVYVMDGALRQPTHFSWSMRYGRPFWLGAGRTLPANQDWEWSVLSILEDGTWVDPAGNDHKVGDNKVSHIWMLSGRGQRLTYMDPWLPPDESYEACGPERGRFRSQALSASGSTLFVVGPHGDLFTRLYDFDIAGADPLFFDYSYEDQSDVPEPRIQLPSPAWVEQPKIPGRITDRISIHKVGTRSVHRELRVEGLRGRSTGYWHKDVQAARWRFTPTGAALDGDLLRNPARDTSRRRLGRGEDRRYTAGVDGARLVLDDFNVYCTPSLLQVRLDNGERFSLTLHSVDNIRQSERARGLDDVPRMVRGTLEVPPSLRRHASPAVRSFLDRIGPDQFTEAPMDVTREEMQFRDQGWVLRHG</sequence>
<evidence type="ECO:0000313" key="2">
    <source>
        <dbReference type="EMBL" id="MDO3396261.1"/>
    </source>
</evidence>
<accession>A0ABT8TQN7</accession>
<name>A0ABT8TQN7_9ACTN</name>
<comment type="caution">
    <text evidence="2">The sequence shown here is derived from an EMBL/GenBank/DDBJ whole genome shotgun (WGS) entry which is preliminary data.</text>
</comment>